<dbReference type="RefSeq" id="WP_326840634.1">
    <property type="nucleotide sequence ID" value="NZ_SVNY01000005.1"/>
</dbReference>
<dbReference type="InterPro" id="IPR033948">
    <property type="entry name" value="ETF_beta_N"/>
</dbReference>
<dbReference type="GO" id="GO:0009055">
    <property type="term" value="F:electron transfer activity"/>
    <property type="evidence" value="ECO:0007669"/>
    <property type="project" value="InterPro"/>
</dbReference>
<evidence type="ECO:0000259" key="2">
    <source>
        <dbReference type="SMART" id="SM00893"/>
    </source>
</evidence>
<comment type="caution">
    <text evidence="3">The sequence shown here is derived from an EMBL/GenBank/DDBJ whole genome shotgun (WGS) entry which is preliminary data.</text>
</comment>
<evidence type="ECO:0000313" key="3">
    <source>
        <dbReference type="EMBL" id="MBE6834002.1"/>
    </source>
</evidence>
<dbReference type="InterPro" id="IPR014730">
    <property type="entry name" value="ETF_a/b_N"/>
</dbReference>
<dbReference type="PANTHER" id="PTHR21294">
    <property type="entry name" value="ELECTRON TRANSFER FLAVOPROTEIN BETA-SUBUNIT"/>
    <property type="match status" value="1"/>
</dbReference>
<evidence type="ECO:0000256" key="1">
    <source>
        <dbReference type="ARBA" id="ARBA00042002"/>
    </source>
</evidence>
<gene>
    <name evidence="3" type="ORF">E7512_10600</name>
</gene>
<dbReference type="AlphaFoldDB" id="A0A928Q5N2"/>
<dbReference type="EMBL" id="SVNY01000005">
    <property type="protein sequence ID" value="MBE6834002.1"/>
    <property type="molecule type" value="Genomic_DNA"/>
</dbReference>
<sequence length="266" mass="28097">MEILVCIKQVPDDAAEIRLKADGTPDLDGVAQVVNAFDTYALEMATRLKEAVGGEITVISVGGEGVRDALKTCLAVGAQHAFLLTDPAFEGSDSLGKARILAAAKAKLEEKSGKPYDLIFCGLEATDKATGQTGAQLAELLNLPLITNLTDISYENGTVTAKQETDFGYNLIDSAAPCVVTVNTPAYTPRYPTIKSKLAAKKMPIDPISLADLGEGLGKVGEKAALTRTVRFAEPPQKVAGVKIKEETCEDSARRAVAMMVEAKAL</sequence>
<organism evidence="3 4">
    <name type="scientific">Faecalispora sporosphaeroides</name>
    <dbReference type="NCBI Taxonomy" id="1549"/>
    <lineage>
        <taxon>Bacteria</taxon>
        <taxon>Bacillati</taxon>
        <taxon>Bacillota</taxon>
        <taxon>Clostridia</taxon>
        <taxon>Eubacteriales</taxon>
        <taxon>Oscillospiraceae</taxon>
        <taxon>Faecalispora</taxon>
    </lineage>
</organism>
<dbReference type="SMART" id="SM00893">
    <property type="entry name" value="ETF"/>
    <property type="match status" value="1"/>
</dbReference>
<dbReference type="Proteomes" id="UP000754750">
    <property type="component" value="Unassembled WGS sequence"/>
</dbReference>
<accession>A0A928Q5N2</accession>
<dbReference type="PIRSF" id="PIRSF000090">
    <property type="entry name" value="Beta-ETF"/>
    <property type="match status" value="1"/>
</dbReference>
<dbReference type="CDD" id="cd01714">
    <property type="entry name" value="ETF_beta"/>
    <property type="match status" value="1"/>
</dbReference>
<dbReference type="PANTHER" id="PTHR21294:SF17">
    <property type="entry name" value="PROTEIN FIXA"/>
    <property type="match status" value="1"/>
</dbReference>
<dbReference type="Gene3D" id="3.40.50.620">
    <property type="entry name" value="HUPs"/>
    <property type="match status" value="1"/>
</dbReference>
<feature type="domain" description="Electron transfer flavoprotein alpha/beta-subunit N-terminal" evidence="2">
    <location>
        <begin position="22"/>
        <end position="217"/>
    </location>
</feature>
<dbReference type="SUPFAM" id="SSF52402">
    <property type="entry name" value="Adenine nucleotide alpha hydrolases-like"/>
    <property type="match status" value="1"/>
</dbReference>
<dbReference type="Pfam" id="PF01012">
    <property type="entry name" value="ETF"/>
    <property type="match status" value="1"/>
</dbReference>
<dbReference type="InterPro" id="IPR012255">
    <property type="entry name" value="ETF_b"/>
</dbReference>
<dbReference type="InterPro" id="IPR014729">
    <property type="entry name" value="Rossmann-like_a/b/a_fold"/>
</dbReference>
<protein>
    <recommendedName>
        <fullName evidence="1">Electron transfer flavoprotein small subunit</fullName>
    </recommendedName>
</protein>
<name>A0A928Q5N2_9FIRM</name>
<evidence type="ECO:0000313" key="4">
    <source>
        <dbReference type="Proteomes" id="UP000754750"/>
    </source>
</evidence>
<reference evidence="3" key="1">
    <citation type="submission" date="2019-04" db="EMBL/GenBank/DDBJ databases">
        <title>Evolution of Biomass-Degrading Anaerobic Consortia Revealed by Metagenomics.</title>
        <authorList>
            <person name="Peng X."/>
        </authorList>
    </citation>
    <scope>NUCLEOTIDE SEQUENCE</scope>
    <source>
        <strain evidence="3">SIG551</strain>
    </source>
</reference>
<proteinExistence type="predicted"/>